<proteinExistence type="predicted"/>
<dbReference type="EMBL" id="JANPWB010000008">
    <property type="protein sequence ID" value="KAJ1160211.1"/>
    <property type="molecule type" value="Genomic_DNA"/>
</dbReference>
<reference evidence="1" key="1">
    <citation type="journal article" date="2022" name="bioRxiv">
        <title>Sequencing and chromosome-scale assembly of the giantPleurodeles waltlgenome.</title>
        <authorList>
            <person name="Brown T."/>
            <person name="Elewa A."/>
            <person name="Iarovenko S."/>
            <person name="Subramanian E."/>
            <person name="Araus A.J."/>
            <person name="Petzold A."/>
            <person name="Susuki M."/>
            <person name="Suzuki K.-i.T."/>
            <person name="Hayashi T."/>
            <person name="Toyoda A."/>
            <person name="Oliveira C."/>
            <person name="Osipova E."/>
            <person name="Leigh N.D."/>
            <person name="Simon A."/>
            <person name="Yun M.H."/>
        </authorList>
    </citation>
    <scope>NUCLEOTIDE SEQUENCE</scope>
    <source>
        <strain evidence="1">20211129_DDA</strain>
        <tissue evidence="1">Liver</tissue>
    </source>
</reference>
<keyword evidence="2" id="KW-1185">Reference proteome</keyword>
<name>A0AAV7S8M3_PLEWA</name>
<organism evidence="1 2">
    <name type="scientific">Pleurodeles waltl</name>
    <name type="common">Iberian ribbed newt</name>
    <dbReference type="NCBI Taxonomy" id="8319"/>
    <lineage>
        <taxon>Eukaryota</taxon>
        <taxon>Metazoa</taxon>
        <taxon>Chordata</taxon>
        <taxon>Craniata</taxon>
        <taxon>Vertebrata</taxon>
        <taxon>Euteleostomi</taxon>
        <taxon>Amphibia</taxon>
        <taxon>Batrachia</taxon>
        <taxon>Caudata</taxon>
        <taxon>Salamandroidea</taxon>
        <taxon>Salamandridae</taxon>
        <taxon>Pleurodelinae</taxon>
        <taxon>Pleurodeles</taxon>
    </lineage>
</organism>
<feature type="non-terminal residue" evidence="1">
    <location>
        <position position="1"/>
    </location>
</feature>
<evidence type="ECO:0000313" key="2">
    <source>
        <dbReference type="Proteomes" id="UP001066276"/>
    </source>
</evidence>
<sequence>QCRHGQKCCAGYLASSQQGCNVLELPIENPVLDQLKHLLFLGDAVTTPGTQ</sequence>
<feature type="non-terminal residue" evidence="1">
    <location>
        <position position="51"/>
    </location>
</feature>
<accession>A0AAV7S8M3</accession>
<protein>
    <submittedName>
        <fullName evidence="1">Uncharacterized protein</fullName>
    </submittedName>
</protein>
<dbReference type="AlphaFoldDB" id="A0AAV7S8M3"/>
<comment type="caution">
    <text evidence="1">The sequence shown here is derived from an EMBL/GenBank/DDBJ whole genome shotgun (WGS) entry which is preliminary data.</text>
</comment>
<dbReference type="Proteomes" id="UP001066276">
    <property type="component" value="Chromosome 4_2"/>
</dbReference>
<gene>
    <name evidence="1" type="ORF">NDU88_000713</name>
</gene>
<evidence type="ECO:0000313" key="1">
    <source>
        <dbReference type="EMBL" id="KAJ1160211.1"/>
    </source>
</evidence>